<dbReference type="RefSeq" id="WP_036790149.1">
    <property type="nucleotide sequence ID" value="NZ_JQZV01000008.1"/>
</dbReference>
<dbReference type="InterPro" id="IPR003587">
    <property type="entry name" value="Hint_dom_N"/>
</dbReference>
<dbReference type="PROSITE" id="PS50817">
    <property type="entry name" value="INTEIN_N_TER"/>
    <property type="match status" value="1"/>
</dbReference>
<dbReference type="Proteomes" id="UP000030101">
    <property type="component" value="Unassembled WGS sequence"/>
</dbReference>
<dbReference type="SUPFAM" id="SSF51294">
    <property type="entry name" value="Hedgehog/intein (Hint) domain"/>
    <property type="match status" value="1"/>
</dbReference>
<protein>
    <recommendedName>
        <fullName evidence="1">Hint domain-containing protein</fullName>
    </recommendedName>
</protein>
<sequence length="408" mass="45496">MKRIYLLLALLLFVQATPPEVKELNPTSVEILNLSPQAAKEYSQKREKAREISSKLSDKVTYESLSKAEKEILESYDEMASDNYWDILGDGCSWYCGGGPKAVTASSTLKPQGKVNYKAENAHDLNYLNVWAEGAKGYGIGEYLLYTFGAESARITEIIVVNGYVKSEAAWKDNSRVKKLKVYIDNKPYAILNLKDVRGSQTFTVPPIGKLTGKEDEDLSAQPDWTIKFEILEVYKGDKYDDVVISEIFFDGIDVHCLAKGTPVLMSDRSEKPIEELKVGDDVAYWDSASGQIKSAKVEKLEKAVHHALVKYRFESGREIITTQDHPFMLKEKGWASLRPQKSAQYKGFENIGKIRVGDLFSIMGGTDRLIAIDKVEGSQETYTISKMSAGGHFIANGLLVGVESLKN</sequence>
<dbReference type="Pfam" id="PF25302">
    <property type="entry name" value="NADase_transloc"/>
    <property type="match status" value="1"/>
</dbReference>
<dbReference type="Pfam" id="PF08517">
    <property type="entry name" value="AXH"/>
    <property type="match status" value="1"/>
</dbReference>
<dbReference type="SMART" id="SM00306">
    <property type="entry name" value="HintN"/>
    <property type="match status" value="1"/>
</dbReference>
<evidence type="ECO:0000259" key="1">
    <source>
        <dbReference type="SMART" id="SM00306"/>
    </source>
</evidence>
<gene>
    <name evidence="2" type="ORF">HQ43_04495</name>
</gene>
<organism evidence="2 3">
    <name type="scientific">Porphyromonas canoris</name>
    <dbReference type="NCBI Taxonomy" id="36875"/>
    <lineage>
        <taxon>Bacteria</taxon>
        <taxon>Pseudomonadati</taxon>
        <taxon>Bacteroidota</taxon>
        <taxon>Bacteroidia</taxon>
        <taxon>Bacteroidales</taxon>
        <taxon>Porphyromonadaceae</taxon>
        <taxon>Porphyromonas</taxon>
    </lineage>
</organism>
<keyword evidence="3" id="KW-1185">Reference proteome</keyword>
<feature type="domain" description="Hint" evidence="1">
    <location>
        <begin position="255"/>
        <end position="365"/>
    </location>
</feature>
<name>A0ABR4XM59_9PORP</name>
<dbReference type="CDD" id="cd00081">
    <property type="entry name" value="Hint"/>
    <property type="match status" value="1"/>
</dbReference>
<dbReference type="NCBIfam" id="NF047619">
    <property type="entry name" value="NADase_discoid"/>
    <property type="match status" value="1"/>
</dbReference>
<dbReference type="InterPro" id="IPR003652">
    <property type="entry name" value="Ataxin_AXH_dom"/>
</dbReference>
<evidence type="ECO:0000313" key="3">
    <source>
        <dbReference type="Proteomes" id="UP000030101"/>
    </source>
</evidence>
<evidence type="ECO:0000313" key="2">
    <source>
        <dbReference type="EMBL" id="KGN92750.1"/>
    </source>
</evidence>
<accession>A0ABR4XM59</accession>
<dbReference type="InterPro" id="IPR057561">
    <property type="entry name" value="NADase_transloc"/>
</dbReference>
<reference evidence="2 3" key="1">
    <citation type="submission" date="2014-08" db="EMBL/GenBank/DDBJ databases">
        <title>Porphyromonas canoris strain:OH2762 Genome sequencing.</title>
        <authorList>
            <person name="Wallis C."/>
            <person name="Deusch O."/>
            <person name="O'Flynn C."/>
            <person name="Davis I."/>
            <person name="Jospin G."/>
            <person name="Darling A.E."/>
            <person name="Coil D.A."/>
            <person name="Alexiev A."/>
            <person name="Horsfall A."/>
            <person name="Kirkwood N."/>
            <person name="Harris S."/>
            <person name="Eisen J.A."/>
        </authorList>
    </citation>
    <scope>NUCLEOTIDE SEQUENCE [LARGE SCALE GENOMIC DNA]</scope>
    <source>
        <strain evidence="3">COT-108 OH2762</strain>
    </source>
</reference>
<dbReference type="Gene3D" id="2.170.16.10">
    <property type="entry name" value="Hedgehog/Intein (Hint) domain"/>
    <property type="match status" value="1"/>
</dbReference>
<proteinExistence type="predicted"/>
<comment type="caution">
    <text evidence="2">The sequence shown here is derived from an EMBL/GenBank/DDBJ whole genome shotgun (WGS) entry which is preliminary data.</text>
</comment>
<dbReference type="InterPro" id="IPR036844">
    <property type="entry name" value="Hint_dom_sf"/>
</dbReference>
<dbReference type="InterPro" id="IPR006141">
    <property type="entry name" value="Intein_N"/>
</dbReference>
<dbReference type="EMBL" id="JQZV01000008">
    <property type="protein sequence ID" value="KGN92750.1"/>
    <property type="molecule type" value="Genomic_DNA"/>
</dbReference>
<dbReference type="NCBIfam" id="TIGR01445">
    <property type="entry name" value="intein_Nterm"/>
    <property type="match status" value="1"/>
</dbReference>